<dbReference type="RefSeq" id="WP_262492878.1">
    <property type="nucleotide sequence ID" value="NZ_FMZO01000018.1"/>
</dbReference>
<evidence type="ECO:0000256" key="1">
    <source>
        <dbReference type="SAM" id="MobiDB-lite"/>
    </source>
</evidence>
<keyword evidence="3" id="KW-1185">Reference proteome</keyword>
<sequence>MWLPDKFENAGSVVSVTQDPGVSKGNGEGALGRNMNWPET</sequence>
<protein>
    <submittedName>
        <fullName evidence="2">Uncharacterized protein</fullName>
    </submittedName>
</protein>
<dbReference type="Proteomes" id="UP000198757">
    <property type="component" value="Unassembled WGS sequence"/>
</dbReference>
<dbReference type="AlphaFoldDB" id="A0A1G6ZGG4"/>
<evidence type="ECO:0000313" key="3">
    <source>
        <dbReference type="Proteomes" id="UP000198757"/>
    </source>
</evidence>
<accession>A0A1G6ZGG4</accession>
<name>A0A1G6ZGG4_NIADE</name>
<gene>
    <name evidence="2" type="ORF">SAMN04487894_11815</name>
</gene>
<feature type="region of interest" description="Disordered" evidence="1">
    <location>
        <begin position="1"/>
        <end position="40"/>
    </location>
</feature>
<dbReference type="STRING" id="1285928.SAMN04487894_11815"/>
<reference evidence="3" key="1">
    <citation type="submission" date="2016-10" db="EMBL/GenBank/DDBJ databases">
        <authorList>
            <person name="Varghese N."/>
            <person name="Submissions S."/>
        </authorList>
    </citation>
    <scope>NUCLEOTIDE SEQUENCE [LARGE SCALE GENOMIC DNA]</scope>
    <source>
        <strain evidence="3">DSM 25811 / CCM 8410 / LMG 26954 / E90</strain>
    </source>
</reference>
<evidence type="ECO:0000313" key="2">
    <source>
        <dbReference type="EMBL" id="SDE00945.1"/>
    </source>
</evidence>
<organism evidence="2 3">
    <name type="scientific">Niabella drilacis (strain DSM 25811 / CCM 8410 / CCUG 62505 / LMG 26954 / E90)</name>
    <dbReference type="NCBI Taxonomy" id="1285928"/>
    <lineage>
        <taxon>Bacteria</taxon>
        <taxon>Pseudomonadati</taxon>
        <taxon>Bacteroidota</taxon>
        <taxon>Chitinophagia</taxon>
        <taxon>Chitinophagales</taxon>
        <taxon>Chitinophagaceae</taxon>
        <taxon>Niabella</taxon>
    </lineage>
</organism>
<proteinExistence type="predicted"/>
<dbReference type="EMBL" id="FMZO01000018">
    <property type="protein sequence ID" value="SDE00945.1"/>
    <property type="molecule type" value="Genomic_DNA"/>
</dbReference>